<protein>
    <submittedName>
        <fullName evidence="1">HAD family phosphatase</fullName>
    </submittedName>
</protein>
<accession>A0A2W5AU46</accession>
<name>A0A2W5AU46_9CORY</name>
<dbReference type="AlphaFoldDB" id="A0A2W5AU46"/>
<dbReference type="Gene3D" id="3.40.50.1000">
    <property type="entry name" value="HAD superfamily/HAD-like"/>
    <property type="match status" value="1"/>
</dbReference>
<organism evidence="1 2">
    <name type="scientific">Corynebacterium urealyticum</name>
    <dbReference type="NCBI Taxonomy" id="43771"/>
    <lineage>
        <taxon>Bacteria</taxon>
        <taxon>Bacillati</taxon>
        <taxon>Actinomycetota</taxon>
        <taxon>Actinomycetes</taxon>
        <taxon>Mycobacteriales</taxon>
        <taxon>Corynebacteriaceae</taxon>
        <taxon>Corynebacterium</taxon>
    </lineage>
</organism>
<dbReference type="InterPro" id="IPR023214">
    <property type="entry name" value="HAD_sf"/>
</dbReference>
<reference evidence="1 2" key="1">
    <citation type="submission" date="2017-11" db="EMBL/GenBank/DDBJ databases">
        <title>Infants hospitalized years apart are colonized by the same room-sourced microbial strains.</title>
        <authorList>
            <person name="Brooks B."/>
            <person name="Olm M.R."/>
            <person name="Firek B.A."/>
            <person name="Baker R."/>
            <person name="Thomas B.C."/>
            <person name="Morowitz M.J."/>
            <person name="Banfield J.F."/>
        </authorList>
    </citation>
    <scope>NUCLEOTIDE SEQUENCE [LARGE SCALE GENOMIC DNA]</scope>
    <source>
        <strain evidence="1">S2_012_000_R3_87</strain>
    </source>
</reference>
<feature type="non-terminal residue" evidence="1">
    <location>
        <position position="148"/>
    </location>
</feature>
<dbReference type="GO" id="GO:0005829">
    <property type="term" value="C:cytosol"/>
    <property type="evidence" value="ECO:0007669"/>
    <property type="project" value="TreeGrafter"/>
</dbReference>
<dbReference type="EMBL" id="QFNY01000476">
    <property type="protein sequence ID" value="PZO97042.1"/>
    <property type="molecule type" value="Genomic_DNA"/>
</dbReference>
<dbReference type="Gene3D" id="3.30.1240.10">
    <property type="match status" value="1"/>
</dbReference>
<dbReference type="Proteomes" id="UP000249451">
    <property type="component" value="Unassembled WGS sequence"/>
</dbReference>
<dbReference type="SUPFAM" id="SSF56784">
    <property type="entry name" value="HAD-like"/>
    <property type="match status" value="1"/>
</dbReference>
<sequence length="148" mass="15848">MKIAALDMDGTVYVDEEITPACRAAIAAWRAAGNLVVSATGKSIANARGTLEPFGVELDYHVLYNGTVITNGDYSIIQEEHLPRGVVRNIVQHFSGRQGLNIYATTLTGSDALVWNGLASRESSMVPNAQSADLESVGDVVLMSLWIP</sequence>
<gene>
    <name evidence="1" type="ORF">DI609_14115</name>
</gene>
<comment type="caution">
    <text evidence="1">The sequence shown here is derived from an EMBL/GenBank/DDBJ whole genome shotgun (WGS) entry which is preliminary data.</text>
</comment>
<dbReference type="PANTHER" id="PTHR10000:SF8">
    <property type="entry name" value="HAD SUPERFAMILY HYDROLASE-LIKE, TYPE 3"/>
    <property type="match status" value="1"/>
</dbReference>
<dbReference type="PANTHER" id="PTHR10000">
    <property type="entry name" value="PHOSPHOSERINE PHOSPHATASE"/>
    <property type="match status" value="1"/>
</dbReference>
<proteinExistence type="predicted"/>
<dbReference type="GO" id="GO:0016791">
    <property type="term" value="F:phosphatase activity"/>
    <property type="evidence" value="ECO:0007669"/>
    <property type="project" value="TreeGrafter"/>
</dbReference>
<evidence type="ECO:0000313" key="1">
    <source>
        <dbReference type="EMBL" id="PZO97042.1"/>
    </source>
</evidence>
<dbReference type="GO" id="GO:0000287">
    <property type="term" value="F:magnesium ion binding"/>
    <property type="evidence" value="ECO:0007669"/>
    <property type="project" value="TreeGrafter"/>
</dbReference>
<dbReference type="InterPro" id="IPR036412">
    <property type="entry name" value="HAD-like_sf"/>
</dbReference>
<dbReference type="Pfam" id="PF08282">
    <property type="entry name" value="Hydrolase_3"/>
    <property type="match status" value="1"/>
</dbReference>
<evidence type="ECO:0000313" key="2">
    <source>
        <dbReference type="Proteomes" id="UP000249451"/>
    </source>
</evidence>